<gene>
    <name evidence="2" type="ORF">GKC30_03030</name>
</gene>
<organism evidence="2 3">
    <name type="scientific">Pseudodesulfovibrio alkaliphilus</name>
    <dbReference type="NCBI Taxonomy" id="2661613"/>
    <lineage>
        <taxon>Bacteria</taxon>
        <taxon>Pseudomonadati</taxon>
        <taxon>Thermodesulfobacteriota</taxon>
        <taxon>Desulfovibrionia</taxon>
        <taxon>Desulfovibrionales</taxon>
        <taxon>Desulfovibrionaceae</taxon>
    </lineage>
</organism>
<comment type="caution">
    <text evidence="2">The sequence shown here is derived from an EMBL/GenBank/DDBJ whole genome shotgun (WGS) entry which is preliminary data.</text>
</comment>
<proteinExistence type="predicted"/>
<dbReference type="Proteomes" id="UP000461162">
    <property type="component" value="Unassembled WGS sequence"/>
</dbReference>
<protein>
    <recommendedName>
        <fullName evidence="1">Polysaccharide biosynthesis enzyme WcbI domain-containing protein</fullName>
    </recommendedName>
</protein>
<evidence type="ECO:0000259" key="1">
    <source>
        <dbReference type="Pfam" id="PF18588"/>
    </source>
</evidence>
<dbReference type="Pfam" id="PF18588">
    <property type="entry name" value="WcbI"/>
    <property type="match status" value="1"/>
</dbReference>
<sequence>MNKELCIVHANCQGEPLIERLMTSPQFAARYHCELYTNYIRQPVPPERLGRCALFLYQHLGPEWNELASAALLAALPASAQHLCIPNMFHLGYWPLWSGRPGFDYRCDHLDEFLALGRSPEETMILFLRSDPAARYDLPGLIARSVALERKKEERTPIKYLDMVLERSRSVRLFHTINHPGRELMDHAARGVLAQLGLAAPDKAALARLDEPFQEFELPINPKVARFFGWDFATPETQYQIYGRQMNFARYATNYIMAARAGISDFIGYLQGVHSAI</sequence>
<dbReference type="InterPro" id="IPR041307">
    <property type="entry name" value="WcbI"/>
</dbReference>
<dbReference type="AlphaFoldDB" id="A0A7K1KKJ1"/>
<keyword evidence="3" id="KW-1185">Reference proteome</keyword>
<reference evidence="2 3" key="1">
    <citation type="submission" date="2019-11" db="EMBL/GenBank/DDBJ databases">
        <title>Pseudodesulfovibrio alkaliphilus, sp. nov., an alkaliphilic sulfate-reducing bacteria from mud volcano of Taman peninsula, Russia.</title>
        <authorList>
            <person name="Frolova A."/>
            <person name="Merkel A.Y."/>
            <person name="Slobodkin A.I."/>
        </authorList>
    </citation>
    <scope>NUCLEOTIDE SEQUENCE [LARGE SCALE GENOMIC DNA]</scope>
    <source>
        <strain evidence="2 3">F-1</strain>
    </source>
</reference>
<dbReference type="EMBL" id="WODC01000001">
    <property type="protein sequence ID" value="MUM76604.1"/>
    <property type="molecule type" value="Genomic_DNA"/>
</dbReference>
<evidence type="ECO:0000313" key="2">
    <source>
        <dbReference type="EMBL" id="MUM76604.1"/>
    </source>
</evidence>
<name>A0A7K1KKJ1_9BACT</name>
<accession>A0A7K1KKJ1</accession>
<feature type="domain" description="Polysaccharide biosynthesis enzyme WcbI" evidence="1">
    <location>
        <begin position="5"/>
        <end position="200"/>
    </location>
</feature>
<dbReference type="RefSeq" id="WP_155932204.1">
    <property type="nucleotide sequence ID" value="NZ_WODC01000001.1"/>
</dbReference>
<evidence type="ECO:0000313" key="3">
    <source>
        <dbReference type="Proteomes" id="UP000461162"/>
    </source>
</evidence>
<dbReference type="Gene3D" id="3.40.50.12080">
    <property type="match status" value="2"/>
</dbReference>